<keyword evidence="3" id="KW-1185">Reference proteome</keyword>
<keyword evidence="1" id="KW-1133">Transmembrane helix</keyword>
<dbReference type="Proteomes" id="UP000278288">
    <property type="component" value="Chromosome"/>
</dbReference>
<gene>
    <name evidence="2" type="ORF">EG343_24790</name>
</gene>
<proteinExistence type="predicted"/>
<dbReference type="InterPro" id="IPR008979">
    <property type="entry name" value="Galactose-bd-like_sf"/>
</dbReference>
<feature type="transmembrane region" description="Helical" evidence="1">
    <location>
        <begin position="251"/>
        <end position="273"/>
    </location>
</feature>
<keyword evidence="1" id="KW-0812">Transmembrane</keyword>
<dbReference type="EMBL" id="CP033923">
    <property type="protein sequence ID" value="AZA93592.1"/>
    <property type="molecule type" value="Genomic_DNA"/>
</dbReference>
<organism evidence="2 3">
    <name type="scientific">Chryseobacterium nakagawai</name>
    <dbReference type="NCBI Taxonomy" id="1241982"/>
    <lineage>
        <taxon>Bacteria</taxon>
        <taxon>Pseudomonadati</taxon>
        <taxon>Bacteroidota</taxon>
        <taxon>Flavobacteriia</taxon>
        <taxon>Flavobacteriales</taxon>
        <taxon>Weeksellaceae</taxon>
        <taxon>Chryseobacterium group</taxon>
        <taxon>Chryseobacterium</taxon>
    </lineage>
</organism>
<dbReference type="AlphaFoldDB" id="A0AAD0YPB5"/>
<accession>A0AAD0YPB5</accession>
<sequence>MIINFKNNFISVRLWLLLFMLCSYSLSKANVTLVEDSIPTIITLNGPWKFKTGDDMEWIAPDFDDSEWETVDLKAPIGAHDGDVGLSGYVSGWTHRGHSGYSGYAWYRIKVSLKQVKGNILALTGPPAVDDAYQLFVNGTLLGAAGDFSDLVPTAYSIRPQMFLLPENVKKEDQVTIVFRVWMSESTLNQLADAGGIHIAPELGDKSSIESKYREQWGQTIKGYIVEVIEPILFILLAIMIFVLKPVKHYRWFIIALVLLSLVRANQAFFYWFQVESAHGIDIVTTVILMPLVLGSWVMAWRDWNGLYRVSWIAKIAIVLTLMYMVSQLLGLPWLFKSIPYSSFQKASQYIRLFFVLLMIYTLCRGIHQQGKKGWTYLPAALLVSIGLFSQEVSALHIQGIWFPYGVGVSRTQYVYLAFVVVMIIILLVYKKRSENRILKV</sequence>
<dbReference type="SUPFAM" id="SSF49785">
    <property type="entry name" value="Galactose-binding domain-like"/>
    <property type="match status" value="1"/>
</dbReference>
<keyword evidence="1" id="KW-0472">Membrane</keyword>
<feature type="transmembrane region" description="Helical" evidence="1">
    <location>
        <begin position="376"/>
        <end position="402"/>
    </location>
</feature>
<dbReference type="KEGG" id="cnk:EG343_24790"/>
<evidence type="ECO:0000256" key="1">
    <source>
        <dbReference type="SAM" id="Phobius"/>
    </source>
</evidence>
<reference evidence="2 3" key="1">
    <citation type="submission" date="2018-11" db="EMBL/GenBank/DDBJ databases">
        <title>Proposal to divide the Flavobacteriaceae and reorganize its genera based on Amino Acid Identity values calculated from whole genome sequences.</title>
        <authorList>
            <person name="Nicholson A.C."/>
            <person name="Gulvik C.A."/>
            <person name="Whitney A.M."/>
            <person name="Humrighouse B.W."/>
            <person name="Bell M."/>
            <person name="Holmes B."/>
            <person name="Steigerwalt A.G."/>
            <person name="Villarma A."/>
            <person name="Sheth M."/>
            <person name="Batra D."/>
            <person name="Pryor J."/>
            <person name="Bernardet J.-F."/>
            <person name="Hugo C."/>
            <person name="Kampfer P."/>
            <person name="Newman J."/>
            <person name="McQuiston J.R."/>
        </authorList>
    </citation>
    <scope>NUCLEOTIDE SEQUENCE [LARGE SCALE GENOMIC DNA]</scope>
    <source>
        <strain evidence="2 3">G0041</strain>
    </source>
</reference>
<name>A0AAD0YPB5_CHRNA</name>
<keyword evidence="2" id="KW-0378">Hydrolase</keyword>
<protein>
    <submittedName>
        <fullName evidence="2">Glycoside hydrolase</fullName>
    </submittedName>
</protein>
<feature type="transmembrane region" description="Helical" evidence="1">
    <location>
        <begin position="347"/>
        <end position="364"/>
    </location>
</feature>
<feature type="transmembrane region" description="Helical" evidence="1">
    <location>
        <begin position="312"/>
        <end position="335"/>
    </location>
</feature>
<feature type="transmembrane region" description="Helical" evidence="1">
    <location>
        <begin position="224"/>
        <end position="244"/>
    </location>
</feature>
<dbReference type="Gene3D" id="2.60.120.260">
    <property type="entry name" value="Galactose-binding domain-like"/>
    <property type="match status" value="1"/>
</dbReference>
<feature type="transmembrane region" description="Helical" evidence="1">
    <location>
        <begin position="414"/>
        <end position="430"/>
    </location>
</feature>
<dbReference type="GO" id="GO:0016787">
    <property type="term" value="F:hydrolase activity"/>
    <property type="evidence" value="ECO:0007669"/>
    <property type="project" value="UniProtKB-KW"/>
</dbReference>
<evidence type="ECO:0000313" key="2">
    <source>
        <dbReference type="EMBL" id="AZA93592.1"/>
    </source>
</evidence>
<evidence type="ECO:0000313" key="3">
    <source>
        <dbReference type="Proteomes" id="UP000278288"/>
    </source>
</evidence>
<feature type="transmembrane region" description="Helical" evidence="1">
    <location>
        <begin position="279"/>
        <end position="300"/>
    </location>
</feature>